<dbReference type="Gene3D" id="2.30.29.30">
    <property type="entry name" value="Pleckstrin-homology domain (PH domain)/Phosphotyrosine-binding domain (PTB)"/>
    <property type="match status" value="1"/>
</dbReference>
<dbReference type="InterPro" id="IPR011993">
    <property type="entry name" value="PH-like_dom_sf"/>
</dbReference>
<dbReference type="EMBL" id="CAJRST010011112">
    <property type="protein sequence ID" value="CAG5924733.1"/>
    <property type="molecule type" value="Genomic_DNA"/>
</dbReference>
<feature type="region of interest" description="Disordered" evidence="10">
    <location>
        <begin position="1687"/>
        <end position="1711"/>
    </location>
</feature>
<evidence type="ECO:0000313" key="16">
    <source>
        <dbReference type="EMBL" id="CAG5924733.1"/>
    </source>
</evidence>
<evidence type="ECO:0000313" key="17">
    <source>
        <dbReference type="Proteomes" id="UP000677803"/>
    </source>
</evidence>
<dbReference type="PROSITE" id="PS50081">
    <property type="entry name" value="ZF_DAG_PE_2"/>
    <property type="match status" value="1"/>
</dbReference>
<dbReference type="InterPro" id="IPR046349">
    <property type="entry name" value="C1-like_sf"/>
</dbReference>
<feature type="region of interest" description="Disordered" evidence="10">
    <location>
        <begin position="792"/>
        <end position="892"/>
    </location>
</feature>
<evidence type="ECO:0000256" key="2">
    <source>
        <dbReference type="ARBA" id="ARBA00022490"/>
    </source>
</evidence>
<feature type="domain" description="Phorbol-ester/DAG-type" evidence="14">
    <location>
        <begin position="734"/>
        <end position="781"/>
    </location>
</feature>
<feature type="region of interest" description="Disordered" evidence="10">
    <location>
        <begin position="356"/>
        <end position="381"/>
    </location>
</feature>
<keyword evidence="3" id="KW-0597">Phosphoprotein</keyword>
<keyword evidence="17" id="KW-1185">Reference proteome</keyword>
<dbReference type="SMART" id="SM00060">
    <property type="entry name" value="FN3"/>
    <property type="match status" value="4"/>
</dbReference>
<keyword evidence="11" id="KW-0812">Transmembrane</keyword>
<dbReference type="InterPro" id="IPR036116">
    <property type="entry name" value="FN3_sf"/>
</dbReference>
<dbReference type="SUPFAM" id="SSF48065">
    <property type="entry name" value="DBL homology domain (DH-domain)"/>
    <property type="match status" value="1"/>
</dbReference>
<feature type="compositionally biased region" description="Polar residues" evidence="10">
    <location>
        <begin position="792"/>
        <end position="808"/>
    </location>
</feature>
<feature type="region of interest" description="Disordered" evidence="10">
    <location>
        <begin position="445"/>
        <end position="491"/>
    </location>
</feature>
<reference evidence="16" key="1">
    <citation type="submission" date="2021-05" db="EMBL/GenBank/DDBJ databases">
        <authorList>
            <person name="Tigano A."/>
        </authorList>
    </citation>
    <scope>NUCLEOTIDE SEQUENCE</scope>
</reference>
<dbReference type="GO" id="GO:0005085">
    <property type="term" value="F:guanyl-nucleotide exchange factor activity"/>
    <property type="evidence" value="ECO:0007669"/>
    <property type="project" value="UniProtKB-KW"/>
</dbReference>
<evidence type="ECO:0000256" key="10">
    <source>
        <dbReference type="SAM" id="MobiDB-lite"/>
    </source>
</evidence>
<feature type="transmembrane region" description="Helical" evidence="11">
    <location>
        <begin position="2480"/>
        <end position="2499"/>
    </location>
</feature>
<dbReference type="Gene3D" id="3.30.60.20">
    <property type="match status" value="1"/>
</dbReference>
<dbReference type="GO" id="GO:0008270">
    <property type="term" value="F:zinc ion binding"/>
    <property type="evidence" value="ECO:0007669"/>
    <property type="project" value="UniProtKB-KW"/>
</dbReference>
<feature type="region of interest" description="Disordered" evidence="10">
    <location>
        <begin position="1754"/>
        <end position="1798"/>
    </location>
</feature>
<dbReference type="InterPro" id="IPR041020">
    <property type="entry name" value="PH_16"/>
</dbReference>
<evidence type="ECO:0000256" key="9">
    <source>
        <dbReference type="SAM" id="Coils"/>
    </source>
</evidence>
<dbReference type="SUPFAM" id="SSF50729">
    <property type="entry name" value="PH domain-like"/>
    <property type="match status" value="1"/>
</dbReference>
<dbReference type="PANTHER" id="PTHR13944:SF22">
    <property type="entry name" value="RHO GUANINE NUCLEOTIDE EXCHANGE FACTOR 28"/>
    <property type="match status" value="1"/>
</dbReference>
<name>A0A8S4B6C7_9TELE</name>
<feature type="domain" description="Fibronectin type-III" evidence="15">
    <location>
        <begin position="2087"/>
        <end position="2176"/>
    </location>
</feature>
<evidence type="ECO:0000256" key="7">
    <source>
        <dbReference type="ARBA" id="ARBA00022833"/>
    </source>
</evidence>
<evidence type="ECO:0000259" key="13">
    <source>
        <dbReference type="PROSITE" id="PS50010"/>
    </source>
</evidence>
<evidence type="ECO:0000256" key="8">
    <source>
        <dbReference type="ARBA" id="ARBA00023054"/>
    </source>
</evidence>
<keyword evidence="6" id="KW-0863">Zinc-finger</keyword>
<gene>
    <name evidence="16" type="ORF">MMEN_LOCUS10848</name>
</gene>
<dbReference type="CDD" id="cd20876">
    <property type="entry name" value="C1_p190RhoGEF"/>
    <property type="match status" value="1"/>
</dbReference>
<evidence type="ECO:0000259" key="15">
    <source>
        <dbReference type="PROSITE" id="PS50853"/>
    </source>
</evidence>
<keyword evidence="11" id="KW-1133">Transmembrane helix</keyword>
<feature type="region of interest" description="Disordered" evidence="10">
    <location>
        <begin position="712"/>
        <end position="738"/>
    </location>
</feature>
<dbReference type="FunFam" id="2.60.40.10:FF:000607">
    <property type="entry name" value="Leukemia inhibitory factor receptor"/>
    <property type="match status" value="1"/>
</dbReference>
<dbReference type="InterPro" id="IPR003961">
    <property type="entry name" value="FN3_dom"/>
</dbReference>
<dbReference type="SMART" id="SM00325">
    <property type="entry name" value="RhoGEF"/>
    <property type="match status" value="1"/>
</dbReference>
<dbReference type="CDD" id="cd00160">
    <property type="entry name" value="RhoGEF"/>
    <property type="match status" value="1"/>
</dbReference>
<dbReference type="SUPFAM" id="SSF57889">
    <property type="entry name" value="Cysteine-rich domain"/>
    <property type="match status" value="1"/>
</dbReference>
<dbReference type="CDD" id="cd00063">
    <property type="entry name" value="FN3"/>
    <property type="match status" value="2"/>
</dbReference>
<keyword evidence="5" id="KW-0479">Metal-binding</keyword>
<feature type="domain" description="DH" evidence="13">
    <location>
        <begin position="934"/>
        <end position="1131"/>
    </location>
</feature>
<keyword evidence="8 9" id="KW-0175">Coiled coil</keyword>
<dbReference type="Proteomes" id="UP000677803">
    <property type="component" value="Unassembled WGS sequence"/>
</dbReference>
<feature type="compositionally biased region" description="Basic and acidic residues" evidence="10">
    <location>
        <begin position="718"/>
        <end position="729"/>
    </location>
</feature>
<protein>
    <submittedName>
        <fullName evidence="16">(Atlantic silverside) hypothetical protein</fullName>
    </submittedName>
</protein>
<dbReference type="Gene3D" id="2.60.40.10">
    <property type="entry name" value="Immunoglobulins"/>
    <property type="match status" value="6"/>
</dbReference>
<feature type="compositionally biased region" description="Low complexity" evidence="10">
    <location>
        <begin position="1769"/>
        <end position="1784"/>
    </location>
</feature>
<dbReference type="FunFam" id="1.20.900.10:FF:000004">
    <property type="entry name" value="Rho guanine nucleotide exchange factor 2"/>
    <property type="match status" value="1"/>
</dbReference>
<keyword evidence="7" id="KW-0862">Zinc</keyword>
<keyword evidence="11" id="KW-0472">Membrane</keyword>
<feature type="compositionally biased region" description="Polar residues" evidence="10">
    <location>
        <begin position="1403"/>
        <end position="1414"/>
    </location>
</feature>
<feature type="compositionally biased region" description="Low complexity" evidence="10">
    <location>
        <begin position="603"/>
        <end position="616"/>
    </location>
</feature>
<dbReference type="InterPro" id="IPR036770">
    <property type="entry name" value="Ankyrin_rpt-contain_sf"/>
</dbReference>
<dbReference type="InterPro" id="IPR000219">
    <property type="entry name" value="DH_dom"/>
</dbReference>
<feature type="compositionally biased region" description="Polar residues" evidence="10">
    <location>
        <begin position="575"/>
        <end position="586"/>
    </location>
</feature>
<feature type="region of interest" description="Disordered" evidence="10">
    <location>
        <begin position="1388"/>
        <end position="1422"/>
    </location>
</feature>
<dbReference type="InterPro" id="IPR035899">
    <property type="entry name" value="DBL_dom_sf"/>
</dbReference>
<evidence type="ECO:0000256" key="6">
    <source>
        <dbReference type="ARBA" id="ARBA00022771"/>
    </source>
</evidence>
<evidence type="ECO:0000259" key="14">
    <source>
        <dbReference type="PROSITE" id="PS50081"/>
    </source>
</evidence>
<dbReference type="GO" id="GO:0035023">
    <property type="term" value="P:regulation of Rho protein signal transduction"/>
    <property type="evidence" value="ECO:0007669"/>
    <property type="project" value="TreeGrafter"/>
</dbReference>
<evidence type="ECO:0000259" key="12">
    <source>
        <dbReference type="PROSITE" id="PS50003"/>
    </source>
</evidence>
<keyword evidence="4" id="KW-0344">Guanine-nucleotide releasing factor</keyword>
<evidence type="ECO:0000256" key="3">
    <source>
        <dbReference type="ARBA" id="ARBA00022553"/>
    </source>
</evidence>
<feature type="domain" description="Fibronectin type-III" evidence="15">
    <location>
        <begin position="2373"/>
        <end position="2478"/>
    </location>
</feature>
<dbReference type="Gene3D" id="1.25.40.20">
    <property type="entry name" value="Ankyrin repeat-containing domain"/>
    <property type="match status" value="1"/>
</dbReference>
<organism evidence="16 17">
    <name type="scientific">Menidia menidia</name>
    <name type="common">Atlantic silverside</name>
    <dbReference type="NCBI Taxonomy" id="238744"/>
    <lineage>
        <taxon>Eukaryota</taxon>
        <taxon>Metazoa</taxon>
        <taxon>Chordata</taxon>
        <taxon>Craniata</taxon>
        <taxon>Vertebrata</taxon>
        <taxon>Euteleostomi</taxon>
        <taxon>Actinopterygii</taxon>
        <taxon>Neopterygii</taxon>
        <taxon>Teleostei</taxon>
        <taxon>Neoteleostei</taxon>
        <taxon>Acanthomorphata</taxon>
        <taxon>Ovalentaria</taxon>
        <taxon>Atherinomorphae</taxon>
        <taxon>Atheriniformes</taxon>
        <taxon>Atherinopsidae</taxon>
        <taxon>Menidiinae</taxon>
        <taxon>Menidia</taxon>
    </lineage>
</organism>
<dbReference type="PROSITE" id="PS50853">
    <property type="entry name" value="FN3"/>
    <property type="match status" value="2"/>
</dbReference>
<dbReference type="Pfam" id="PF17971">
    <property type="entry name" value="LIFR_D2"/>
    <property type="match status" value="1"/>
</dbReference>
<dbReference type="SMART" id="SM00233">
    <property type="entry name" value="PH"/>
    <property type="match status" value="1"/>
</dbReference>
<dbReference type="PROSITE" id="PS00479">
    <property type="entry name" value="ZF_DAG_PE_1"/>
    <property type="match status" value="1"/>
</dbReference>
<dbReference type="SMART" id="SM00109">
    <property type="entry name" value="C1"/>
    <property type="match status" value="1"/>
</dbReference>
<feature type="compositionally biased region" description="Polar residues" evidence="10">
    <location>
        <begin position="1687"/>
        <end position="1696"/>
    </location>
</feature>
<dbReference type="PROSITE" id="PS50003">
    <property type="entry name" value="PH_DOMAIN"/>
    <property type="match status" value="1"/>
</dbReference>
<accession>A0A8S4B6C7</accession>
<dbReference type="Pfam" id="PF25552">
    <property type="entry name" value="LIFR_D4"/>
    <property type="match status" value="1"/>
</dbReference>
<proteinExistence type="predicted"/>
<dbReference type="OrthoDB" id="28045at2759"/>
<comment type="subcellular location">
    <subcellularLocation>
        <location evidence="1">Cytoplasm</location>
    </subcellularLocation>
</comment>
<dbReference type="InterPro" id="IPR002219">
    <property type="entry name" value="PKC_DAG/PE"/>
</dbReference>
<dbReference type="Pfam" id="PF17838">
    <property type="entry name" value="PH_16"/>
    <property type="match status" value="1"/>
</dbReference>
<dbReference type="Gene3D" id="1.20.900.10">
    <property type="entry name" value="Dbl homology (DH) domain"/>
    <property type="match status" value="1"/>
</dbReference>
<evidence type="ECO:0000256" key="1">
    <source>
        <dbReference type="ARBA" id="ARBA00004496"/>
    </source>
</evidence>
<keyword evidence="2" id="KW-0963">Cytoplasm</keyword>
<feature type="compositionally biased region" description="Polar residues" evidence="10">
    <location>
        <begin position="836"/>
        <end position="850"/>
    </location>
</feature>
<dbReference type="InterPro" id="IPR051632">
    <property type="entry name" value="Rho_GEF"/>
</dbReference>
<dbReference type="CDD" id="cd14680">
    <property type="entry name" value="PH_p190RhoGEF"/>
    <property type="match status" value="1"/>
</dbReference>
<sequence>MSYLEVAVQMELSRRKVPLYGEAKVFALLEGLDLMPEDAEVYVVLEGSTLVHITRAQSDVMLCFIVPGHNLAEVVSVQAYLCSKTMPLTWVGRSSLEYVTDDAQDLAEHLVIHGHCLSSTDHKELSSLFSLGQESSRLAMDRRVALAMANLDIPPNWNVLGSHRGDKRSPRESPLHLAVRWGLYHLAELLLCQPGGLMAVNLPNEEGITPLQLAETAGNTELLELLTHPPNPLATPPAGLSQVWADRSRLLRFCHDTGNMTLTVRQNLRWSSEESRHADIILLRNRLRDEDFLREIKALRRERAKTILEKEELVDDPADSALFPDLNGENPAEENVPNFFTEDYEEQLVFCLNEEDEEDNQTQPHSEKSQPIRESQASSPTLAAAARLSAMIHGKDQVFANAMLVDQVDDADIKYRSPGEEEVSPVSHVDIPCWDSFSSTPLESRSCSQKHYPSSPHHGLRGSRGPGMDNNREPSPCVSPPSPFASSTSFPSSPLASALRLFEGAQRRQAQTCPPVSPASNHRVCSLADASRGLSPSLECDSGEEDILGHSYPCSSLKQRSILRSSSGEERDSFDTSPDFNRSNSDSTHKTNKSSGDAEVRLRSYSYSSPKVKPSRPLLNRDTAITDLEEEQRAFNLAETSREKRILGFRKRAQSAEEESSASLQHLTLTEFLKEIEDEEWDKYIIPSKVESEKYKVSRTFSFLKSRMSSTRSKTKVKGKEVKEAKEKSGSTNGHQFVPVTPSGPALCVACDKSVSGKELLQCSNCSLNVHKNCRESVAACGKKQQERNASLLKSKTMSLPQNSSKENSSASMLSTLSSSSSSSVTAVTKEKRDTGSTFPKSHSISTDSRGLSDASGVDSESALTACTNSSLSEEGAPGTTTPPSTDLPISTQDAVDAPLLSDLSADLLGLEAESWSLVVSKEFCRKLDRRTIKRQDVIYELMQTELHHIQTLTVMSEVFRRGMLEELQLDWDCVARIFPCLDPLLHFHRNLFRALQERRQATAQTDNPRNYLIDKIGDILLQQFSDENAEKMKQVYGEFCSHHMEAVNVFKELQQQNKKFQNFVRQQSSNSLVRRRGVPEFILLVTQRITKYPVLLERILQYTQDGTQEHLDLSSALFQIRDVITAVDLTVSKYERRQELQEVLVRLETKSFAKLKNDKVFRKQDLHSKHRDLQYKGLVYWKTATGRLKDTLAILLTDVLVFLQEKDQRFVFASVDQKPPVIPLQKLIVREVANEERGMFLISASSVGPEMYEVHTSSREERNAWMRHIRLAVESCPEEEEEEERSAETEEARQAAEVRVQKINKFQETLFGQDQRICHSLEEKLQLYAELSELALHSPEAVPHRHLLVQPAQYTDVETPRQALPLLTAALREAENLNALLQAPDGFSAQSKSSPVRGPESCSYNSHGSSIHESPSEPDYLSTLSMSSTSFGSDCELAGLDNVSWSSAVELKKGDTKGTLLKVAESVQSLTQLLYSLQAAVTLQDSSYEVHKLLLQEGERPQLRTITSLQSSLEQEKQRCTDKVKEEKRSLERKKEEDEVQKLHAKLRQEQQRWDKECVAREKQQSEQENVLEQREQQCLLAAERLRCERVELETQMLEYRQNLDRLREGQRTVDREREKIEAQQRLLQSWRHSRQSSLPVTIPLDRHKASAHSRSGSLDGNCSVFGNEAPLLTSLQQNHLHQPIHTNNQHQHALSMQKKNREDPVNSSSYTANPSLSATLYNSLNTLLSQTHSKQPLDALTYPNYTNSHTCSRPLDPFHPFSSRVATQQQRTNNTDQTQDTQSPGSWRDVSECCSDTGSPAPKLNITHANSDEQSLVVSWLVNHAASSSDIYEIQISRTEEHTVIYERNVSVYAGDSAENTWTWTSDLPLECVDHSVRIRVFCNHSASSPWSSWMTSYGVKAKDKTKIFPFQRVLREGSTALFCCVPPAGVNITSIAFKNRIVPHMNIGVGVKAITVHNLPMPTRRIKALLLTCTDTTGKPSYVWNYISFPPQKPRNLSCATSDMITVTCTWDSSKKQDPNNHSKQTQTLLIRNSNQAPISCEPSSCSFPVLPQLQEYHIWVLVKNKLGEETESYSFNISDRVFPVLEWERVIPGVTNVSLSWSVKGKSMQMNLLCQVSTVPESTAELGCNGLCKVRLDNLQPNTRYSTRVRCSVNGRLWGKWTQPVSYTTYPLVTLDLWRRIKMSDSHIRHVTLLWNAHVAGRAETVNVKGYSIQWSQGGQIWTDLKASGQSQAQVSIGPAKCSFTVQAVLEVGSSIPEFITIPPQDQSETHPLKRRLSTTTAGFFSLSWDAQIIVTCGYTVEWCRMGSVVPCDLQWKKVSNETTTLDLPTEHFTAGRRYAFNIYGCTTNGHRLLEIQTGYSEEIRSVQPPNLVEPVHSTSSSVTLGWSYNEDDPAQPAFITGYLVTVQEAESEILPGQAANLFNVTVTDPRQKSVTIEGLHENKEYTLYVSALTSVGPGLAATVIIRTRMSYSAHLAKILTPILLLLGCAILLWPQRKMLKSGLREIFAYPDGMNIKVPEYDSILCETVEKLRSQIVEECISCDIEVLNIRPLLDEAASVRDAQLTNTPCSPCSASSISSTSACRVPLRRDYHPQSAILPPDKSPAQHTCITNNSYLRSVVGNPSEPQPPTLSVINSSLQPSDCLQDAGVVIYGHISDEA</sequence>
<dbReference type="SUPFAM" id="SSF48403">
    <property type="entry name" value="Ankyrin repeat"/>
    <property type="match status" value="1"/>
</dbReference>
<feature type="compositionally biased region" description="Polar residues" evidence="10">
    <location>
        <begin position="862"/>
        <end position="892"/>
    </location>
</feature>
<dbReference type="SUPFAM" id="SSF49265">
    <property type="entry name" value="Fibronectin type III"/>
    <property type="match status" value="3"/>
</dbReference>
<dbReference type="PROSITE" id="PS50010">
    <property type="entry name" value="DH_2"/>
    <property type="match status" value="1"/>
</dbReference>
<comment type="caution">
    <text evidence="16">The sequence shown here is derived from an EMBL/GenBank/DDBJ whole genome shotgun (WGS) entry which is preliminary data.</text>
</comment>
<dbReference type="InterPro" id="IPR013783">
    <property type="entry name" value="Ig-like_fold"/>
</dbReference>
<dbReference type="Pfam" id="PF00621">
    <property type="entry name" value="RhoGEF"/>
    <property type="match status" value="1"/>
</dbReference>
<dbReference type="InterPro" id="IPR040817">
    <property type="entry name" value="LIFR_D2"/>
</dbReference>
<dbReference type="FunFam" id="2.30.29.30:FF:000021">
    <property type="entry name" value="Rho guanine nucleotide exchange factor 2"/>
    <property type="match status" value="1"/>
</dbReference>
<feature type="compositionally biased region" description="Low complexity" evidence="10">
    <location>
        <begin position="809"/>
        <end position="828"/>
    </location>
</feature>
<feature type="coiled-coil region" evidence="9">
    <location>
        <begin position="1511"/>
        <end position="1554"/>
    </location>
</feature>
<feature type="coiled-coil region" evidence="9">
    <location>
        <begin position="1584"/>
        <end position="1628"/>
    </location>
</feature>
<evidence type="ECO:0000256" key="4">
    <source>
        <dbReference type="ARBA" id="ARBA00022658"/>
    </source>
</evidence>
<feature type="domain" description="PH" evidence="12">
    <location>
        <begin position="1173"/>
        <end position="1275"/>
    </location>
</feature>
<dbReference type="PANTHER" id="PTHR13944">
    <property type="entry name" value="AGAP007712-PA"/>
    <property type="match status" value="1"/>
</dbReference>
<evidence type="ECO:0000256" key="5">
    <source>
        <dbReference type="ARBA" id="ARBA00022723"/>
    </source>
</evidence>
<dbReference type="InterPro" id="IPR037819">
    <property type="entry name" value="ARHGEF28_PH"/>
</dbReference>
<dbReference type="GO" id="GO:0005737">
    <property type="term" value="C:cytoplasm"/>
    <property type="evidence" value="ECO:0007669"/>
    <property type="project" value="UniProtKB-SubCell"/>
</dbReference>
<feature type="region of interest" description="Disordered" evidence="10">
    <location>
        <begin position="562"/>
        <end position="620"/>
    </location>
</feature>
<feature type="compositionally biased region" description="Polar residues" evidence="10">
    <location>
        <begin position="372"/>
        <end position="381"/>
    </location>
</feature>
<dbReference type="Pfam" id="PF00041">
    <property type="entry name" value="fn3"/>
    <property type="match status" value="1"/>
</dbReference>
<evidence type="ECO:0000256" key="11">
    <source>
        <dbReference type="SAM" id="Phobius"/>
    </source>
</evidence>
<dbReference type="Pfam" id="PF00130">
    <property type="entry name" value="C1_1"/>
    <property type="match status" value="1"/>
</dbReference>
<dbReference type="InterPro" id="IPR001849">
    <property type="entry name" value="PH_domain"/>
</dbReference>